<feature type="domain" description="Double-GTPase 2" evidence="1">
    <location>
        <begin position="47"/>
        <end position="246"/>
    </location>
</feature>
<dbReference type="InterPro" id="IPR045528">
    <property type="entry name" value="DO-GTPase2"/>
</dbReference>
<comment type="caution">
    <text evidence="2">The sequence shown here is derived from an EMBL/GenBank/DDBJ whole genome shotgun (WGS) entry which is preliminary data.</text>
</comment>
<dbReference type="eggNOG" id="COG0699">
    <property type="taxonomic scope" value="Bacteria"/>
</dbReference>
<reference evidence="2 3" key="1">
    <citation type="submission" date="2014-07" db="EMBL/GenBank/DDBJ databases">
        <authorList>
            <person name="McCorrison J."/>
            <person name="Sanka R."/>
            <person name="Torralba M."/>
            <person name="Gillis M."/>
            <person name="Haft D.H."/>
            <person name="Methe B."/>
            <person name="Sutton G."/>
            <person name="Nelson K.E."/>
        </authorList>
    </citation>
    <scope>NUCLEOTIDE SEQUENCE [LARGE SCALE GENOMIC DNA]</scope>
    <source>
        <strain evidence="2 3">DNF00450</strain>
    </source>
</reference>
<evidence type="ECO:0000313" key="2">
    <source>
        <dbReference type="EMBL" id="KGF17443.1"/>
    </source>
</evidence>
<gene>
    <name evidence="2" type="ORF">HMPREF1650_04640</name>
</gene>
<protein>
    <recommendedName>
        <fullName evidence="1">Double-GTPase 2 domain-containing protein</fullName>
    </recommendedName>
</protein>
<name>A0A095Y597_9CORY</name>
<dbReference type="RefSeq" id="WP_035121354.1">
    <property type="nucleotide sequence ID" value="NZ_JRNE01000040.1"/>
</dbReference>
<evidence type="ECO:0000259" key="1">
    <source>
        <dbReference type="Pfam" id="PF19993"/>
    </source>
</evidence>
<proteinExistence type="predicted"/>
<dbReference type="Pfam" id="PF19993">
    <property type="entry name" value="DO-GTPase2"/>
    <property type="match status" value="1"/>
</dbReference>
<dbReference type="AlphaFoldDB" id="A0A095Y597"/>
<sequence length="338" mass="38138">MTVPQLPATPTRCPYTFRPLRDPQATRSEYVDRELPAGWADSGTLCIALAGARASGKSLYIAVLVKMLDQLAQSHRKVIRGADESTRERYRDNYEKPLFEEMGLMPPTPRMAAEDAYQRDPLIFDLGTWDVGQGPRKFFLVIRDVAGEDLEVLPDDPDSLGFFREADEIIFLFDPLKVPQIRNYLSGLVPDQTLGGDPIDVLQNLLDLLGQARPRLAVTLSKFDTLQELERVPDSEWGRIMGNYGAAYRRDTGLRFDNNDSLYLDAEIRSMLLKLDAGRLVLTLEDRYRPANGYGFRYFATSALGAAPQGQHLHRSGIAPFRCLDPVLWLLTDRGLFR</sequence>
<evidence type="ECO:0000313" key="3">
    <source>
        <dbReference type="Proteomes" id="UP000029548"/>
    </source>
</evidence>
<dbReference type="Proteomes" id="UP000029548">
    <property type="component" value="Unassembled WGS sequence"/>
</dbReference>
<accession>A0A095Y597</accession>
<dbReference type="EMBL" id="JRNE01000040">
    <property type="protein sequence ID" value="KGF17443.1"/>
    <property type="molecule type" value="Genomic_DNA"/>
</dbReference>
<organism evidence="2 3">
    <name type="scientific">Corynebacterium freneyi DNF00450</name>
    <dbReference type="NCBI Taxonomy" id="1287475"/>
    <lineage>
        <taxon>Bacteria</taxon>
        <taxon>Bacillati</taxon>
        <taxon>Actinomycetota</taxon>
        <taxon>Actinomycetes</taxon>
        <taxon>Mycobacteriales</taxon>
        <taxon>Corynebacteriaceae</taxon>
        <taxon>Corynebacterium</taxon>
    </lineage>
</organism>